<dbReference type="Pfam" id="PF01047">
    <property type="entry name" value="MarR"/>
    <property type="match status" value="1"/>
</dbReference>
<evidence type="ECO:0000313" key="2">
    <source>
        <dbReference type="EMBL" id="KPD32390.1"/>
    </source>
</evidence>
<dbReference type="InterPro" id="IPR039422">
    <property type="entry name" value="MarR/SlyA-like"/>
</dbReference>
<dbReference type="Proteomes" id="UP000286910">
    <property type="component" value="Unassembled WGS sequence"/>
</dbReference>
<dbReference type="PANTHER" id="PTHR33164">
    <property type="entry name" value="TRANSCRIPTIONAL REGULATOR, MARR FAMILY"/>
    <property type="match status" value="1"/>
</dbReference>
<sequence length="133" mass="15634">MVWEVMGRIWRLQRALREEMEEGLEALDLSGLEAWLLRVVDTHPYPSDAARHMGLPPPTVSHMLRRLEEKNFLERSLDNKDLRRFSFRLTEKGRNALRQAEALMEAALRRRLARLKPEEIAHLLELLGRLEEA</sequence>
<evidence type="ECO:0000313" key="5">
    <source>
        <dbReference type="Proteomes" id="UP000053099"/>
    </source>
</evidence>
<accession>A0A0N0ZPW9</accession>
<comment type="caution">
    <text evidence="2">The sequence shown here is derived from an EMBL/GenBank/DDBJ whole genome shotgun (WGS) entry which is preliminary data.</text>
</comment>
<organism evidence="2 5">
    <name type="scientific">Thermus scotoductus</name>
    <dbReference type="NCBI Taxonomy" id="37636"/>
    <lineage>
        <taxon>Bacteria</taxon>
        <taxon>Thermotogati</taxon>
        <taxon>Deinococcota</taxon>
        <taxon>Deinococci</taxon>
        <taxon>Thermales</taxon>
        <taxon>Thermaceae</taxon>
        <taxon>Thermus</taxon>
    </lineage>
</organism>
<dbReference type="InterPro" id="IPR036390">
    <property type="entry name" value="WH_DNA-bd_sf"/>
</dbReference>
<dbReference type="RefSeq" id="WP_015717167.1">
    <property type="nucleotide sequence ID" value="NZ_PELN01000033.1"/>
</dbReference>
<dbReference type="InterPro" id="IPR036388">
    <property type="entry name" value="WH-like_DNA-bd_sf"/>
</dbReference>
<name>A0A0N0ZPW9_THESC</name>
<evidence type="ECO:0000313" key="4">
    <source>
        <dbReference type="EMBL" id="RTI47854.1"/>
    </source>
</evidence>
<evidence type="ECO:0000313" key="3">
    <source>
        <dbReference type="EMBL" id="RTH05171.1"/>
    </source>
</evidence>
<dbReference type="Proteomes" id="UP000287467">
    <property type="component" value="Unassembled WGS sequence"/>
</dbReference>
<dbReference type="EMBL" id="LJJR01000008">
    <property type="protein sequence ID" value="KPD32390.1"/>
    <property type="molecule type" value="Genomic_DNA"/>
</dbReference>
<dbReference type="GO" id="GO:0003700">
    <property type="term" value="F:DNA-binding transcription factor activity"/>
    <property type="evidence" value="ECO:0007669"/>
    <property type="project" value="InterPro"/>
</dbReference>
<feature type="domain" description="HTH marR-type" evidence="1">
    <location>
        <begin position="2"/>
        <end position="132"/>
    </location>
</feature>
<dbReference type="SUPFAM" id="SSF46785">
    <property type="entry name" value="Winged helix' DNA-binding domain"/>
    <property type="match status" value="1"/>
</dbReference>
<dbReference type="EMBL" id="PELR01000086">
    <property type="protein sequence ID" value="RTH05171.1"/>
    <property type="molecule type" value="Genomic_DNA"/>
</dbReference>
<protein>
    <submittedName>
        <fullName evidence="2">MarR family transcriptional regulator</fullName>
    </submittedName>
</protein>
<evidence type="ECO:0000313" key="7">
    <source>
        <dbReference type="Proteomes" id="UP000287467"/>
    </source>
</evidence>
<evidence type="ECO:0000259" key="1">
    <source>
        <dbReference type="PROSITE" id="PS50995"/>
    </source>
</evidence>
<proteinExistence type="predicted"/>
<dbReference type="PROSITE" id="PS50995">
    <property type="entry name" value="HTH_MARR_2"/>
    <property type="match status" value="1"/>
</dbReference>
<dbReference type="AlphaFoldDB" id="A0A0N0ZPW9"/>
<reference evidence="6 7" key="2">
    <citation type="journal article" date="2019" name="Extremophiles">
        <title>Biogeography of thermophiles and predominance of Thermus scotoductus in domestic water heaters.</title>
        <authorList>
            <person name="Wilpiszeski R.L."/>
            <person name="Zhang Z."/>
            <person name="House C.H."/>
        </authorList>
    </citation>
    <scope>NUCLEOTIDE SEQUENCE [LARGE SCALE GENOMIC DNA]</scope>
    <source>
        <strain evidence="4 7">1_S1</strain>
        <strain evidence="3 6">32_S32</strain>
    </source>
</reference>
<dbReference type="Gene3D" id="1.10.10.10">
    <property type="entry name" value="Winged helix-like DNA-binding domain superfamily/Winged helix DNA-binding domain"/>
    <property type="match status" value="1"/>
</dbReference>
<reference evidence="2 5" key="1">
    <citation type="submission" date="2015-09" db="EMBL/GenBank/DDBJ databases">
        <title>Draft genome sequence of Thermus scotoductus strain K1 isolated from a geothermal spring in Nagorno-Karabakh, Armenia.</title>
        <authorList>
            <person name="Saghatelyan A."/>
            <person name="Poghosyan L."/>
            <person name="Panosyan H."/>
            <person name="Birkeland N.-K."/>
        </authorList>
    </citation>
    <scope>NUCLEOTIDE SEQUENCE [LARGE SCALE GENOMIC DNA]</scope>
    <source>
        <strain evidence="2 5">K1</strain>
    </source>
</reference>
<dbReference type="GO" id="GO:0006950">
    <property type="term" value="P:response to stress"/>
    <property type="evidence" value="ECO:0007669"/>
    <property type="project" value="TreeGrafter"/>
</dbReference>
<dbReference type="SMART" id="SM00347">
    <property type="entry name" value="HTH_MARR"/>
    <property type="match status" value="1"/>
</dbReference>
<dbReference type="PANTHER" id="PTHR33164:SF43">
    <property type="entry name" value="HTH-TYPE TRANSCRIPTIONAL REPRESSOR YETL"/>
    <property type="match status" value="1"/>
</dbReference>
<dbReference type="Proteomes" id="UP000053099">
    <property type="component" value="Unassembled WGS sequence"/>
</dbReference>
<gene>
    <name evidence="2" type="ORF">AN926_04550</name>
    <name evidence="4" type="ORF">CSW14_13505</name>
    <name evidence="3" type="ORF">CSW45_03870</name>
</gene>
<dbReference type="InterPro" id="IPR000835">
    <property type="entry name" value="HTH_MarR-typ"/>
</dbReference>
<dbReference type="PATRIC" id="fig|37636.3.peg.2668"/>
<dbReference type="EMBL" id="PEMW01000474">
    <property type="protein sequence ID" value="RTI47854.1"/>
    <property type="molecule type" value="Genomic_DNA"/>
</dbReference>
<evidence type="ECO:0000313" key="6">
    <source>
        <dbReference type="Proteomes" id="UP000286910"/>
    </source>
</evidence>